<dbReference type="Proteomes" id="UP001500460">
    <property type="component" value="Unassembled WGS sequence"/>
</dbReference>
<evidence type="ECO:0000313" key="3">
    <source>
        <dbReference type="EMBL" id="GAA2445826.1"/>
    </source>
</evidence>
<dbReference type="EMBL" id="BAAATK010000027">
    <property type="protein sequence ID" value="GAA2445826.1"/>
    <property type="molecule type" value="Genomic_DNA"/>
</dbReference>
<name>A0ABP5XBH9_9ACTN</name>
<proteinExistence type="predicted"/>
<feature type="compositionally biased region" description="Low complexity" evidence="1">
    <location>
        <begin position="36"/>
        <end position="55"/>
    </location>
</feature>
<evidence type="ECO:0000313" key="4">
    <source>
        <dbReference type="Proteomes" id="UP001500460"/>
    </source>
</evidence>
<accession>A0ABP5XBH9</accession>
<organism evidence="3 4">
    <name type="scientific">Streptomyces glaucus</name>
    <dbReference type="NCBI Taxonomy" id="284029"/>
    <lineage>
        <taxon>Bacteria</taxon>
        <taxon>Bacillati</taxon>
        <taxon>Actinomycetota</taxon>
        <taxon>Actinomycetes</taxon>
        <taxon>Kitasatosporales</taxon>
        <taxon>Streptomycetaceae</taxon>
        <taxon>Streptomyces</taxon>
    </lineage>
</organism>
<sequence length="263" mass="27205">MQHPPAARTRVLAARALPVAALLTATACSAGHPELPGTASSAAASAGRSPAALAPPTAPPPLTEDGARDALIAPGDLGERWRPTQGAAAWRDGLLKATAEDPDCRRLLDLLYTEEFLGPPAGARAVAGFDDAGGAAQLRYQVAAHRVADVDRALAWFAGLPVRCGRFPAVTAHGAEQDVEVDELPLPEVGDARQGLRVTLSGETAGGEPSFLVVEVAAVRVGEDTITLTNGGPGEVPEEATWRAVRAGAERLTEVRRRSGTEV</sequence>
<evidence type="ECO:0000256" key="1">
    <source>
        <dbReference type="SAM" id="MobiDB-lite"/>
    </source>
</evidence>
<protein>
    <recommendedName>
        <fullName evidence="5">Secreted protein</fullName>
    </recommendedName>
</protein>
<comment type="caution">
    <text evidence="3">The sequence shown here is derived from an EMBL/GenBank/DDBJ whole genome shotgun (WGS) entry which is preliminary data.</text>
</comment>
<keyword evidence="2" id="KW-0732">Signal</keyword>
<reference evidence="4" key="1">
    <citation type="journal article" date="2019" name="Int. J. Syst. Evol. Microbiol.">
        <title>The Global Catalogue of Microorganisms (GCM) 10K type strain sequencing project: providing services to taxonomists for standard genome sequencing and annotation.</title>
        <authorList>
            <consortium name="The Broad Institute Genomics Platform"/>
            <consortium name="The Broad Institute Genome Sequencing Center for Infectious Disease"/>
            <person name="Wu L."/>
            <person name="Ma J."/>
        </authorList>
    </citation>
    <scope>NUCLEOTIDE SEQUENCE [LARGE SCALE GENOMIC DNA]</scope>
    <source>
        <strain evidence="4">JCM 6922</strain>
    </source>
</reference>
<feature type="region of interest" description="Disordered" evidence="1">
    <location>
        <begin position="36"/>
        <end position="68"/>
    </location>
</feature>
<feature type="chain" id="PRO_5047083289" description="Secreted protein" evidence="2">
    <location>
        <begin position="31"/>
        <end position="263"/>
    </location>
</feature>
<keyword evidence="4" id="KW-1185">Reference proteome</keyword>
<evidence type="ECO:0000256" key="2">
    <source>
        <dbReference type="SAM" id="SignalP"/>
    </source>
</evidence>
<gene>
    <name evidence="3" type="ORF">GCM10010421_41540</name>
</gene>
<feature type="signal peptide" evidence="2">
    <location>
        <begin position="1"/>
        <end position="30"/>
    </location>
</feature>
<dbReference type="RefSeq" id="WP_344605630.1">
    <property type="nucleotide sequence ID" value="NZ_BAAATK010000027.1"/>
</dbReference>
<evidence type="ECO:0008006" key="5">
    <source>
        <dbReference type="Google" id="ProtNLM"/>
    </source>
</evidence>